<dbReference type="RefSeq" id="WP_068239980.1">
    <property type="nucleotide sequence ID" value="NZ_LPUY01000011.1"/>
</dbReference>
<evidence type="ECO:0000256" key="1">
    <source>
        <dbReference type="SAM" id="Phobius"/>
    </source>
</evidence>
<accession>A0A132C284</accession>
<keyword evidence="1" id="KW-1133">Transmembrane helix</keyword>
<evidence type="ECO:0000313" key="2">
    <source>
        <dbReference type="EMBL" id="KUP94708.1"/>
    </source>
</evidence>
<dbReference type="Proteomes" id="UP000068382">
    <property type="component" value="Unassembled WGS sequence"/>
</dbReference>
<dbReference type="OrthoDB" id="7875256at2"/>
<evidence type="ECO:0000313" key="3">
    <source>
        <dbReference type="Proteomes" id="UP000068382"/>
    </source>
</evidence>
<reference evidence="2 3" key="1">
    <citation type="submission" date="2015-12" db="EMBL/GenBank/DDBJ databases">
        <title>Genome sequence of the marine Rhodobacteraceae strain O3.65, Candidatus Tritonibacter horizontis.</title>
        <authorList>
            <person name="Poehlein A."/>
            <person name="Giebel H.A."/>
            <person name="Voget S."/>
            <person name="Brinkhoff T."/>
        </authorList>
    </citation>
    <scope>NUCLEOTIDE SEQUENCE [LARGE SCALE GENOMIC DNA]</scope>
    <source>
        <strain evidence="2 3">O3.65</strain>
    </source>
</reference>
<gene>
    <name evidence="2" type="ORF">TRIHO_04020</name>
</gene>
<evidence type="ECO:0008006" key="4">
    <source>
        <dbReference type="Google" id="ProtNLM"/>
    </source>
</evidence>
<keyword evidence="3" id="KW-1185">Reference proteome</keyword>
<name>A0A132C284_9RHOB</name>
<proteinExistence type="predicted"/>
<keyword evidence="1" id="KW-0812">Transmembrane</keyword>
<keyword evidence="1" id="KW-0472">Membrane</keyword>
<organism evidence="2 3">
    <name type="scientific">Tritonibacter horizontis</name>
    <dbReference type="NCBI Taxonomy" id="1768241"/>
    <lineage>
        <taxon>Bacteria</taxon>
        <taxon>Pseudomonadati</taxon>
        <taxon>Pseudomonadota</taxon>
        <taxon>Alphaproteobacteria</taxon>
        <taxon>Rhodobacterales</taxon>
        <taxon>Paracoccaceae</taxon>
        <taxon>Tritonibacter</taxon>
    </lineage>
</organism>
<dbReference type="EMBL" id="LPUY01000011">
    <property type="protein sequence ID" value="KUP94708.1"/>
    <property type="molecule type" value="Genomic_DNA"/>
</dbReference>
<protein>
    <recommendedName>
        <fullName evidence="4">Histidinol phosphate aminotransferase</fullName>
    </recommendedName>
</protein>
<dbReference type="AlphaFoldDB" id="A0A132C284"/>
<feature type="transmembrane region" description="Helical" evidence="1">
    <location>
        <begin position="20"/>
        <end position="48"/>
    </location>
</feature>
<sequence>MKNHDDSRDTTDLLRTTLSFMAVNLLWIFFAVWLLYGIVPVLLLAVVMNHMINRLEVRLLVAERHPRRDF</sequence>
<comment type="caution">
    <text evidence="2">The sequence shown here is derived from an EMBL/GenBank/DDBJ whole genome shotgun (WGS) entry which is preliminary data.</text>
</comment>